<evidence type="ECO:0000313" key="2">
    <source>
        <dbReference type="Proteomes" id="UP000050424"/>
    </source>
</evidence>
<sequence>MANTRFRQSVQEPLYSAITLEVALTNVCKQNDTNFDGSSLGESDTLMTQQQAFSCFVNKLAQVCDNRRRGKTTTSFVVLQGDTGPVYVFASNQRTEAELVQTQVFVSSLLRFVGDNATELPRRTLEKQVLWRVMSFNLPRIEQYLDGVNKYLDKCMEDCQRRGGSQDGKLVLFRIAYLFKTRFDSTALDSGLQRDLHYLKNRANFPRDFLAPGNARDKSKDGEFANSEIWCELRHYLGRLLSYRRAAETIVAFSVRWPGLFQHFQVQWIPSSTRIPKPISNTSLTAKDIICSMVKESEGLEGYVSQAETSQMFNLDKSIQKQIAKKTFFPYVHAEVELHNWLLAQGYVHRNQFWNEWKYIGCSKPTCRLCSYYFNAHPDQVQVRQSHFNLYPNWRLPDVFESQGPAAVRMRLEILQTLTDKVRSDALRTLDEKVPRGK</sequence>
<keyword evidence="2" id="KW-1185">Reference proteome</keyword>
<proteinExistence type="predicted"/>
<gene>
    <name evidence="1" type="ORF">AK830_g925</name>
</gene>
<comment type="caution">
    <text evidence="1">The sequence shown here is derived from an EMBL/GenBank/DDBJ whole genome shotgun (WGS) entry which is preliminary data.</text>
</comment>
<accession>A0A0P7C0Y4</accession>
<dbReference type="PANTHER" id="PTHR42037">
    <property type="match status" value="1"/>
</dbReference>
<dbReference type="InterPro" id="IPR027796">
    <property type="entry name" value="OTT_1508_deam-like"/>
</dbReference>
<dbReference type="OrthoDB" id="3251507at2759"/>
<dbReference type="Pfam" id="PF14441">
    <property type="entry name" value="OTT_1508_deam"/>
    <property type="match status" value="1"/>
</dbReference>
<dbReference type="AlphaFoldDB" id="A0A0P7C0Y4"/>
<dbReference type="EMBL" id="LKCW01000006">
    <property type="protein sequence ID" value="KPM45587.1"/>
    <property type="molecule type" value="Genomic_DNA"/>
</dbReference>
<dbReference type="Proteomes" id="UP000050424">
    <property type="component" value="Unassembled WGS sequence"/>
</dbReference>
<protein>
    <submittedName>
        <fullName evidence="1">Uncharacterized protein</fullName>
    </submittedName>
</protein>
<evidence type="ECO:0000313" key="1">
    <source>
        <dbReference type="EMBL" id="KPM45587.1"/>
    </source>
</evidence>
<reference evidence="1 2" key="1">
    <citation type="submission" date="2015-09" db="EMBL/GenBank/DDBJ databases">
        <title>Draft genome of a European isolate of the apple canker pathogen Neonectria ditissima.</title>
        <authorList>
            <person name="Gomez-Cortecero A."/>
            <person name="Harrison R.J."/>
            <person name="Armitage A.D."/>
        </authorList>
    </citation>
    <scope>NUCLEOTIDE SEQUENCE [LARGE SCALE GENOMIC DNA]</scope>
    <source>
        <strain evidence="1 2">R09/05</strain>
    </source>
</reference>
<name>A0A0P7C0Y4_9HYPO</name>
<organism evidence="1 2">
    <name type="scientific">Neonectria ditissima</name>
    <dbReference type="NCBI Taxonomy" id="78410"/>
    <lineage>
        <taxon>Eukaryota</taxon>
        <taxon>Fungi</taxon>
        <taxon>Dikarya</taxon>
        <taxon>Ascomycota</taxon>
        <taxon>Pezizomycotina</taxon>
        <taxon>Sordariomycetes</taxon>
        <taxon>Hypocreomycetidae</taxon>
        <taxon>Hypocreales</taxon>
        <taxon>Nectriaceae</taxon>
        <taxon>Neonectria</taxon>
    </lineage>
</organism>
<dbReference type="STRING" id="78410.A0A0P7C0Y4"/>
<dbReference type="PANTHER" id="PTHR42037:SF1">
    <property type="match status" value="1"/>
</dbReference>